<protein>
    <submittedName>
        <fullName evidence="2">Uncharacterized protein</fullName>
    </submittedName>
</protein>
<organism evidence="2 3">
    <name type="scientific">candidate division WS6 bacterium OLB20</name>
    <dbReference type="NCBI Taxonomy" id="1617426"/>
    <lineage>
        <taxon>Bacteria</taxon>
        <taxon>Candidatus Dojkabacteria</taxon>
    </lineage>
</organism>
<keyword evidence="1" id="KW-1133">Transmembrane helix</keyword>
<sequence>MNNPQTVACPVCKGWGQEPLPITGSSQLCRNCGGESLQVQTDELVIFWDLPHFFDYRGRNLTRVARILAGTGSVLLLLLIACVFFYLISSTASVL</sequence>
<dbReference type="Proteomes" id="UP000070457">
    <property type="component" value="Unassembled WGS sequence"/>
</dbReference>
<reference evidence="2 3" key="1">
    <citation type="submission" date="2015-02" db="EMBL/GenBank/DDBJ databases">
        <title>Improved understanding of the partial-nitritation anammox process through 23 genomes representing the majority of the microbial community.</title>
        <authorList>
            <person name="Speth D.R."/>
            <person name="In T Zandt M."/>
            <person name="Guerrero Cruz S."/>
            <person name="Jetten M.S."/>
            <person name="Dutilh B.E."/>
        </authorList>
    </citation>
    <scope>NUCLEOTIDE SEQUENCE [LARGE SCALE GENOMIC DNA]</scope>
    <source>
        <strain evidence="2">OLB20</strain>
    </source>
</reference>
<dbReference type="EMBL" id="JYNZ01000004">
    <property type="protein sequence ID" value="KXK26140.1"/>
    <property type="molecule type" value="Genomic_DNA"/>
</dbReference>
<name>A0A136LWU8_9BACT</name>
<feature type="transmembrane region" description="Helical" evidence="1">
    <location>
        <begin position="67"/>
        <end position="88"/>
    </location>
</feature>
<keyword evidence="1" id="KW-0472">Membrane</keyword>
<dbReference type="STRING" id="1617426.TR69_WS6001001134"/>
<keyword evidence="1" id="KW-0812">Transmembrane</keyword>
<evidence type="ECO:0000313" key="2">
    <source>
        <dbReference type="EMBL" id="KXK26140.1"/>
    </source>
</evidence>
<comment type="caution">
    <text evidence="2">The sequence shown here is derived from an EMBL/GenBank/DDBJ whole genome shotgun (WGS) entry which is preliminary data.</text>
</comment>
<gene>
    <name evidence="2" type="ORF">TR69_WS6001001134</name>
</gene>
<accession>A0A136LWU8</accession>
<dbReference type="AlphaFoldDB" id="A0A136LWU8"/>
<proteinExistence type="predicted"/>
<evidence type="ECO:0000256" key="1">
    <source>
        <dbReference type="SAM" id="Phobius"/>
    </source>
</evidence>
<evidence type="ECO:0000313" key="3">
    <source>
        <dbReference type="Proteomes" id="UP000070457"/>
    </source>
</evidence>